<protein>
    <recommendedName>
        <fullName evidence="3">DUF3168 domain-containing protein</fullName>
    </recommendedName>
</protein>
<dbReference type="STRING" id="200991.AUC31_17525"/>
<organism evidence="1 2">
    <name type="scientific">Planococcus rifietoensis</name>
    <dbReference type="NCBI Taxonomy" id="200991"/>
    <lineage>
        <taxon>Bacteria</taxon>
        <taxon>Bacillati</taxon>
        <taxon>Bacillota</taxon>
        <taxon>Bacilli</taxon>
        <taxon>Bacillales</taxon>
        <taxon>Caryophanaceae</taxon>
        <taxon>Planococcus</taxon>
    </lineage>
</organism>
<keyword evidence="2" id="KW-1185">Reference proteome</keyword>
<dbReference type="EMBL" id="CP013659">
    <property type="protein sequence ID" value="ALS76909.1"/>
    <property type="molecule type" value="Genomic_DNA"/>
</dbReference>
<gene>
    <name evidence="1" type="ORF">AUC31_17525</name>
</gene>
<dbReference type="KEGG" id="prt:AUC31_17525"/>
<name>A0A0U2YVL4_9BACL</name>
<dbReference type="AlphaFoldDB" id="A0A0U2YVL4"/>
<reference evidence="1" key="1">
    <citation type="submission" date="2016-01" db="EMBL/GenBank/DDBJ databases">
        <title>Complete genome of Planococcus rifietoensis type strain M8.</title>
        <authorList>
            <person name="See-Too W.S."/>
        </authorList>
    </citation>
    <scope>NUCLEOTIDE SEQUENCE [LARGE SCALE GENOMIC DNA]</scope>
    <source>
        <strain evidence="1">M8</strain>
    </source>
</reference>
<evidence type="ECO:0008006" key="3">
    <source>
        <dbReference type="Google" id="ProtNLM"/>
    </source>
</evidence>
<sequence length="134" mass="14641">MIQTSLWPLQQAIFQRLSTDAAVMAIATGVHDAVEDGLVHPYITIGAPTTDPLATKNTFKEEVSVVIHAWSTYSGKKEAQEMLNTIMQAIGKGLSIEGPFKLLSVSYPSLQVIDDIDPRIKHGLASFTFTIKNI</sequence>
<dbReference type="Proteomes" id="UP000067683">
    <property type="component" value="Chromosome"/>
</dbReference>
<evidence type="ECO:0000313" key="2">
    <source>
        <dbReference type="Proteomes" id="UP000067683"/>
    </source>
</evidence>
<dbReference type="RefSeq" id="WP_058383610.1">
    <property type="nucleotide sequence ID" value="NZ_CP013659.2"/>
</dbReference>
<accession>A0A0U2YVL4</accession>
<proteinExistence type="predicted"/>
<dbReference type="InterPro" id="IPR053745">
    <property type="entry name" value="Viral_Tail_Comp_sf"/>
</dbReference>
<evidence type="ECO:0000313" key="1">
    <source>
        <dbReference type="EMBL" id="ALS76909.1"/>
    </source>
</evidence>
<dbReference type="InterPro" id="IPR021508">
    <property type="entry name" value="Gp17-like"/>
</dbReference>
<dbReference type="OrthoDB" id="2880980at2"/>
<dbReference type="Gene3D" id="3.30.2000.30">
    <property type="match status" value="1"/>
</dbReference>
<dbReference type="Pfam" id="PF11367">
    <property type="entry name" value="Tail_completion_gp17"/>
    <property type="match status" value="1"/>
</dbReference>